<dbReference type="Proteomes" id="UP000031599">
    <property type="component" value="Unassembled WGS sequence"/>
</dbReference>
<protein>
    <submittedName>
        <fullName evidence="1">Uncharacterized protein</fullName>
    </submittedName>
</protein>
<evidence type="ECO:0000313" key="2">
    <source>
        <dbReference type="Proteomes" id="UP000031599"/>
    </source>
</evidence>
<organism evidence="1 2">
    <name type="scientific">Enhygromyxa salina</name>
    <dbReference type="NCBI Taxonomy" id="215803"/>
    <lineage>
        <taxon>Bacteria</taxon>
        <taxon>Pseudomonadati</taxon>
        <taxon>Myxococcota</taxon>
        <taxon>Polyangia</taxon>
        <taxon>Nannocystales</taxon>
        <taxon>Nannocystaceae</taxon>
        <taxon>Enhygromyxa</taxon>
    </lineage>
</organism>
<gene>
    <name evidence="1" type="ORF">DB30_00102</name>
</gene>
<accession>A0A0C2A7M6</accession>
<evidence type="ECO:0000313" key="1">
    <source>
        <dbReference type="EMBL" id="KIG19593.1"/>
    </source>
</evidence>
<dbReference type="AlphaFoldDB" id="A0A0C2A7M6"/>
<name>A0A0C2A7M6_9BACT</name>
<dbReference type="EMBL" id="JMCC02000001">
    <property type="protein sequence ID" value="KIG19593.1"/>
    <property type="molecule type" value="Genomic_DNA"/>
</dbReference>
<proteinExistence type="predicted"/>
<reference evidence="1 2" key="1">
    <citation type="submission" date="2014-12" db="EMBL/GenBank/DDBJ databases">
        <title>Genome assembly of Enhygromyxa salina DSM 15201.</title>
        <authorList>
            <person name="Sharma G."/>
            <person name="Subramanian S."/>
        </authorList>
    </citation>
    <scope>NUCLEOTIDE SEQUENCE [LARGE SCALE GENOMIC DNA]</scope>
    <source>
        <strain evidence="1 2">DSM 15201</strain>
    </source>
</reference>
<comment type="caution">
    <text evidence="1">The sequence shown here is derived from an EMBL/GenBank/DDBJ whole genome shotgun (WGS) entry which is preliminary data.</text>
</comment>
<sequence>MNWTRVRVMHLWALVQSVCPTLHGLPDRSRAAAERVLATTQRRLRDAAANAWRWCDKSSARALSSARARAPRPLADAFVDRFTLGIELSWIWIARLKPPPTWITCSS</sequence>